<accession>A0A9P0M5N6</accession>
<organism evidence="2 3">
    <name type="scientific">Acanthoscelides obtectus</name>
    <name type="common">Bean weevil</name>
    <name type="synonym">Bruchus obtectus</name>
    <dbReference type="NCBI Taxonomy" id="200917"/>
    <lineage>
        <taxon>Eukaryota</taxon>
        <taxon>Metazoa</taxon>
        <taxon>Ecdysozoa</taxon>
        <taxon>Arthropoda</taxon>
        <taxon>Hexapoda</taxon>
        <taxon>Insecta</taxon>
        <taxon>Pterygota</taxon>
        <taxon>Neoptera</taxon>
        <taxon>Endopterygota</taxon>
        <taxon>Coleoptera</taxon>
        <taxon>Polyphaga</taxon>
        <taxon>Cucujiformia</taxon>
        <taxon>Chrysomeloidea</taxon>
        <taxon>Chrysomelidae</taxon>
        <taxon>Bruchinae</taxon>
        <taxon>Bruchini</taxon>
        <taxon>Acanthoscelides</taxon>
    </lineage>
</organism>
<gene>
    <name evidence="2" type="ORF">ACAOBT_LOCUS28991</name>
</gene>
<dbReference type="AlphaFoldDB" id="A0A9P0M5N6"/>
<feature type="compositionally biased region" description="Basic residues" evidence="1">
    <location>
        <begin position="14"/>
        <end position="30"/>
    </location>
</feature>
<dbReference type="OrthoDB" id="7634573at2759"/>
<feature type="compositionally biased region" description="Polar residues" evidence="1">
    <location>
        <begin position="35"/>
        <end position="47"/>
    </location>
</feature>
<name>A0A9P0M5N6_ACAOB</name>
<evidence type="ECO:0000313" key="2">
    <source>
        <dbReference type="EMBL" id="CAH2006253.1"/>
    </source>
</evidence>
<reference evidence="2" key="1">
    <citation type="submission" date="2022-03" db="EMBL/GenBank/DDBJ databases">
        <authorList>
            <person name="Sayadi A."/>
        </authorList>
    </citation>
    <scope>NUCLEOTIDE SEQUENCE</scope>
</reference>
<evidence type="ECO:0000256" key="1">
    <source>
        <dbReference type="SAM" id="MobiDB-lite"/>
    </source>
</evidence>
<dbReference type="EMBL" id="CAKOFQ010007679">
    <property type="protein sequence ID" value="CAH2006253.1"/>
    <property type="molecule type" value="Genomic_DNA"/>
</dbReference>
<dbReference type="Proteomes" id="UP001152888">
    <property type="component" value="Unassembled WGS sequence"/>
</dbReference>
<keyword evidence="3" id="KW-1185">Reference proteome</keyword>
<protein>
    <submittedName>
        <fullName evidence="2">Uncharacterized protein</fullName>
    </submittedName>
</protein>
<proteinExistence type="predicted"/>
<comment type="caution">
    <text evidence="2">The sequence shown here is derived from an EMBL/GenBank/DDBJ whole genome shotgun (WGS) entry which is preliminary data.</text>
</comment>
<feature type="region of interest" description="Disordered" evidence="1">
    <location>
        <begin position="1"/>
        <end position="51"/>
    </location>
</feature>
<feature type="non-terminal residue" evidence="2">
    <location>
        <position position="1"/>
    </location>
</feature>
<evidence type="ECO:0000313" key="3">
    <source>
        <dbReference type="Proteomes" id="UP001152888"/>
    </source>
</evidence>
<sequence>RSERLGWAQTDRPLRRKRPRTVVRHPRHGSRLSPLESQSLSAASSTAPGPVASASELLCGLLLCFLVFCIGGTKHGVV</sequence>